<name>W9DZ61_9ACTN</name>
<dbReference type="AlphaFoldDB" id="W9DZ61"/>
<dbReference type="RefSeq" id="WP_157435617.1">
    <property type="nucleotide sequence ID" value="NZ_KI632511.1"/>
</dbReference>
<dbReference type="HOGENOM" id="CLU_810465_0_0_11"/>
<dbReference type="Proteomes" id="UP000019485">
    <property type="component" value="Unassembled WGS sequence"/>
</dbReference>
<evidence type="ECO:0000313" key="3">
    <source>
        <dbReference type="Proteomes" id="UP000019485"/>
    </source>
</evidence>
<proteinExistence type="predicted"/>
<keyword evidence="1" id="KW-0812">Transmembrane</keyword>
<sequence>MADAPLVESAALADTASENRSAGRGPAVWVAQSTAFGLLAGPLTSASVNHGHFVAGSLFADLLLIVWTVVFTFVAAGTQWHGAGAASVRVLAVLLLGSVFFMLPRADSLAATGSITSWDVLTRWLLCCIPYPLVALLIHPSTHRYVRVAPVAGLVCLALAWPQLLHHSIDTVAAQTRARFGIPGAMLLMVDPQSVSAFEGFGYSEGVLLSSYDSGGETPLPVPDYEADDLDMVVYKAEASTPCASIGKMIDSTVGDNGASDQSCLRLADGRWQYVGVPENTAVTQIELYDGYYVALTVDSASLTPIPASQLPALFATLHHPDNAELAALGESADQGLYGWLF</sequence>
<gene>
    <name evidence="2" type="ORF">ActroDRAFT_0115</name>
</gene>
<comment type="caution">
    <text evidence="2">The sequence shown here is derived from an EMBL/GenBank/DDBJ whole genome shotgun (WGS) entry which is preliminary data.</text>
</comment>
<keyword evidence="3" id="KW-1185">Reference proteome</keyword>
<feature type="transmembrane region" description="Helical" evidence="1">
    <location>
        <begin position="145"/>
        <end position="164"/>
    </location>
</feature>
<keyword evidence="1" id="KW-0472">Membrane</keyword>
<evidence type="ECO:0000256" key="1">
    <source>
        <dbReference type="SAM" id="Phobius"/>
    </source>
</evidence>
<reference evidence="2 3" key="1">
    <citation type="submission" date="2013-08" db="EMBL/GenBank/DDBJ databases">
        <authorList>
            <consortium name="DOE Joint Genome Institute"/>
            <person name="Eisen J."/>
            <person name="Huntemann M."/>
            <person name="Han J."/>
            <person name="Chen A."/>
            <person name="Kyrpides N."/>
            <person name="Mavromatis K."/>
            <person name="Markowitz V."/>
            <person name="Palaniappan K."/>
            <person name="Ivanova N."/>
            <person name="Schaumberg A."/>
            <person name="Pati A."/>
            <person name="Liolios K."/>
            <person name="Nordberg H.P."/>
            <person name="Cantor M.N."/>
            <person name="Hua S.X."/>
            <person name="Woyke T."/>
        </authorList>
    </citation>
    <scope>NUCLEOTIDE SEQUENCE [LARGE SCALE GENOMIC DNA]</scope>
    <source>
        <strain evidence="2 3">DSM 44927</strain>
    </source>
</reference>
<accession>W9DZ61</accession>
<feature type="transmembrane region" description="Helical" evidence="1">
    <location>
        <begin position="83"/>
        <end position="101"/>
    </location>
</feature>
<evidence type="ECO:0000313" key="2">
    <source>
        <dbReference type="EMBL" id="ETA71093.1"/>
    </source>
</evidence>
<protein>
    <submittedName>
        <fullName evidence="2">Uncharacterized protein</fullName>
    </submittedName>
</protein>
<organism evidence="2 3">
    <name type="scientific">Actinospica robiniae DSM 44927</name>
    <dbReference type="NCBI Taxonomy" id="479430"/>
    <lineage>
        <taxon>Bacteria</taxon>
        <taxon>Bacillati</taxon>
        <taxon>Actinomycetota</taxon>
        <taxon>Actinomycetes</taxon>
        <taxon>Catenulisporales</taxon>
        <taxon>Actinospicaceae</taxon>
        <taxon>Actinospica</taxon>
    </lineage>
</organism>
<dbReference type="EMBL" id="AZAN01000001">
    <property type="protein sequence ID" value="ETA71093.1"/>
    <property type="molecule type" value="Genomic_DNA"/>
</dbReference>
<keyword evidence="1" id="KW-1133">Transmembrane helix</keyword>
<feature type="transmembrane region" description="Helical" evidence="1">
    <location>
        <begin position="53"/>
        <end position="76"/>
    </location>
</feature>
<feature type="transmembrane region" description="Helical" evidence="1">
    <location>
        <begin position="121"/>
        <end position="138"/>
    </location>
</feature>